<evidence type="ECO:0000256" key="2">
    <source>
        <dbReference type="ARBA" id="ARBA00022448"/>
    </source>
</evidence>
<name>A0A7Y0GB39_9SPHN</name>
<evidence type="ECO:0000313" key="14">
    <source>
        <dbReference type="Proteomes" id="UP000583556"/>
    </source>
</evidence>
<organism evidence="13 14">
    <name type="scientific">Novosphingobium olei</name>
    <dbReference type="NCBI Taxonomy" id="2728851"/>
    <lineage>
        <taxon>Bacteria</taxon>
        <taxon>Pseudomonadati</taxon>
        <taxon>Pseudomonadota</taxon>
        <taxon>Alphaproteobacteria</taxon>
        <taxon>Sphingomonadales</taxon>
        <taxon>Sphingomonadaceae</taxon>
        <taxon>Novosphingobium</taxon>
    </lineage>
</organism>
<reference evidence="13 14" key="1">
    <citation type="submission" date="2020-04" db="EMBL/GenBank/DDBJ databases">
        <title>Novosphingobium sp. TW-4 isolated from soil.</title>
        <authorList>
            <person name="Dahal R.H."/>
            <person name="Chaudhary D.K."/>
        </authorList>
    </citation>
    <scope>NUCLEOTIDE SEQUENCE [LARGE SCALE GENOMIC DNA]</scope>
    <source>
        <strain evidence="13 14">TW-4</strain>
    </source>
</reference>
<dbReference type="CDD" id="cd01347">
    <property type="entry name" value="ligand_gated_channel"/>
    <property type="match status" value="1"/>
</dbReference>
<dbReference type="EMBL" id="JABBGM010000014">
    <property type="protein sequence ID" value="NML95886.1"/>
    <property type="molecule type" value="Genomic_DNA"/>
</dbReference>
<feature type="domain" description="TonB-dependent receptor-like beta-barrel" evidence="11">
    <location>
        <begin position="354"/>
        <end position="797"/>
    </location>
</feature>
<dbReference type="Gene3D" id="2.40.170.20">
    <property type="entry name" value="TonB-dependent receptor, beta-barrel domain"/>
    <property type="match status" value="1"/>
</dbReference>
<evidence type="ECO:0000259" key="12">
    <source>
        <dbReference type="Pfam" id="PF07715"/>
    </source>
</evidence>
<evidence type="ECO:0000256" key="4">
    <source>
        <dbReference type="ARBA" id="ARBA00022692"/>
    </source>
</evidence>
<proteinExistence type="inferred from homology"/>
<dbReference type="GO" id="GO:0009279">
    <property type="term" value="C:cell outer membrane"/>
    <property type="evidence" value="ECO:0007669"/>
    <property type="project" value="UniProtKB-SubCell"/>
</dbReference>
<keyword evidence="6 8" id="KW-0472">Membrane</keyword>
<evidence type="ECO:0000256" key="6">
    <source>
        <dbReference type="ARBA" id="ARBA00023136"/>
    </source>
</evidence>
<keyword evidence="13" id="KW-0675">Receptor</keyword>
<dbReference type="RefSeq" id="WP_169495095.1">
    <property type="nucleotide sequence ID" value="NZ_JABBGM010000014.1"/>
</dbReference>
<keyword evidence="7 8" id="KW-0998">Cell outer membrane</keyword>
<keyword evidence="5 9" id="KW-0798">TonB box</keyword>
<dbReference type="AlphaFoldDB" id="A0A7Y0GB39"/>
<keyword evidence="3 8" id="KW-1134">Transmembrane beta strand</keyword>
<comment type="caution">
    <text evidence="13">The sequence shown here is derived from an EMBL/GenBank/DDBJ whole genome shotgun (WGS) entry which is preliminary data.</text>
</comment>
<dbReference type="InterPro" id="IPR000531">
    <property type="entry name" value="Beta-barrel_TonB"/>
</dbReference>
<dbReference type="Pfam" id="PF07715">
    <property type="entry name" value="Plug"/>
    <property type="match status" value="1"/>
</dbReference>
<keyword evidence="10" id="KW-0732">Signal</keyword>
<evidence type="ECO:0000259" key="11">
    <source>
        <dbReference type="Pfam" id="PF00593"/>
    </source>
</evidence>
<keyword evidence="2 8" id="KW-0813">Transport</keyword>
<dbReference type="Proteomes" id="UP000583556">
    <property type="component" value="Unassembled WGS sequence"/>
</dbReference>
<dbReference type="InterPro" id="IPR039426">
    <property type="entry name" value="TonB-dep_rcpt-like"/>
</dbReference>
<evidence type="ECO:0000256" key="8">
    <source>
        <dbReference type="PROSITE-ProRule" id="PRU01360"/>
    </source>
</evidence>
<dbReference type="Gene3D" id="2.170.130.10">
    <property type="entry name" value="TonB-dependent receptor, plug domain"/>
    <property type="match status" value="1"/>
</dbReference>
<keyword evidence="4 8" id="KW-0812">Transmembrane</keyword>
<accession>A0A7Y0GB39</accession>
<dbReference type="InterPro" id="IPR012910">
    <property type="entry name" value="Plug_dom"/>
</dbReference>
<evidence type="ECO:0000256" key="9">
    <source>
        <dbReference type="RuleBase" id="RU003357"/>
    </source>
</evidence>
<comment type="subcellular location">
    <subcellularLocation>
        <location evidence="1 8">Cell outer membrane</location>
        <topology evidence="1 8">Multi-pass membrane protein</topology>
    </subcellularLocation>
</comment>
<keyword evidence="14" id="KW-1185">Reference proteome</keyword>
<evidence type="ECO:0000256" key="10">
    <source>
        <dbReference type="SAM" id="SignalP"/>
    </source>
</evidence>
<sequence>MNRIRKLVLGGTSLAGLLAATAAAAQSAPQADPQAPGAEATSDAIIVTGTRVSGLTQADSPTPIKVLDDTALSRVGQPNLNQVLTQLVPSFSAQAFGGDTANLTLSARLRGLSPNHTLVLVNGKRRHGTANLSVVGGPYQGSAAADLDLISPISIKRIEVLEQGAAAQYGSDAIAGVINIILKDDAEGGELQATAGQNYNTGGETLGGSANLGFKVGKAGFLNLSLFHRYHNFTQVGGLDRRVTDASGTILSSLSAAKQALYKNIAGFPYVNPIMGDAHSNLTNLQYNFGYDLGDGVSAYSFGSWSKRIASAKENLRVPDRIIASSVLGVAGTLGAADAILFDADGFVPRIGLREDDFSVTTGVRGDLGGFTFDLSGTWGQDKNLIYTLDSANRSLFIDTHFTPTDFYDGLFRNTEWTLNADFTKQIDAGLAQLVTVAFGAEHRKNIYEIGAGDAGSIYKEGGQSYPGFRPSDAGSHRRNNTSLYLDVALEPVEHLSLDGAVRYEHYSDFGSKVTWKTTGRYDFNDAVALRGTVSTGFRAPTLAEGYYSATNVSPTSAFVQLPANSAAAKLIGFQNLKPETSTSYSAGLVLRPASRLTVTLDAFQVNIKNRILGTGSIYGSGGAVNFPIVTQAIAANGNVLDPTVTLTGINIFTNGADTRTRGIDLVASYLSQFDWGKINWTLSGTWNETKITKVRAAPASLTAAGASSPIALFDETALSNLQTASPRVKVVTAADVQAGAFGATLRGTLYGVTSNRASPDGGTYYTQRVPAAFIVDLEARASIGNTVTIAFGANNLFDKRPPSVPLVPGTTTPVTGGVVIDAPITLSPYGINGGYYYSRISVKF</sequence>
<dbReference type="SUPFAM" id="SSF56935">
    <property type="entry name" value="Porins"/>
    <property type="match status" value="1"/>
</dbReference>
<dbReference type="PROSITE" id="PS52016">
    <property type="entry name" value="TONB_DEPENDENT_REC_3"/>
    <property type="match status" value="1"/>
</dbReference>
<protein>
    <submittedName>
        <fullName evidence="13">TonB-dependent receptor</fullName>
    </submittedName>
</protein>
<dbReference type="PANTHER" id="PTHR47234">
    <property type="match status" value="1"/>
</dbReference>
<evidence type="ECO:0000256" key="7">
    <source>
        <dbReference type="ARBA" id="ARBA00023237"/>
    </source>
</evidence>
<feature type="chain" id="PRO_5030511716" evidence="10">
    <location>
        <begin position="25"/>
        <end position="845"/>
    </location>
</feature>
<evidence type="ECO:0000256" key="1">
    <source>
        <dbReference type="ARBA" id="ARBA00004571"/>
    </source>
</evidence>
<evidence type="ECO:0000313" key="13">
    <source>
        <dbReference type="EMBL" id="NML95886.1"/>
    </source>
</evidence>
<dbReference type="PANTHER" id="PTHR47234:SF3">
    <property type="entry name" value="SECRETIN_TONB SHORT N-TERMINAL DOMAIN-CONTAINING PROTEIN"/>
    <property type="match status" value="1"/>
</dbReference>
<evidence type="ECO:0000256" key="3">
    <source>
        <dbReference type="ARBA" id="ARBA00022452"/>
    </source>
</evidence>
<feature type="signal peptide" evidence="10">
    <location>
        <begin position="1"/>
        <end position="24"/>
    </location>
</feature>
<feature type="domain" description="TonB-dependent receptor plug" evidence="12">
    <location>
        <begin position="57"/>
        <end position="177"/>
    </location>
</feature>
<gene>
    <name evidence="13" type="ORF">HHL27_19610</name>
</gene>
<dbReference type="InterPro" id="IPR036942">
    <property type="entry name" value="Beta-barrel_TonB_sf"/>
</dbReference>
<evidence type="ECO:0000256" key="5">
    <source>
        <dbReference type="ARBA" id="ARBA00023077"/>
    </source>
</evidence>
<comment type="similarity">
    <text evidence="8 9">Belongs to the TonB-dependent receptor family.</text>
</comment>
<dbReference type="Pfam" id="PF00593">
    <property type="entry name" value="TonB_dep_Rec_b-barrel"/>
    <property type="match status" value="1"/>
</dbReference>
<dbReference type="InterPro" id="IPR037066">
    <property type="entry name" value="Plug_dom_sf"/>
</dbReference>